<evidence type="ECO:0000313" key="2">
    <source>
        <dbReference type="Proteomes" id="UP000075714"/>
    </source>
</evidence>
<proteinExistence type="predicted"/>
<organism evidence="1 2">
    <name type="scientific">Gonium pectorale</name>
    <name type="common">Green alga</name>
    <dbReference type="NCBI Taxonomy" id="33097"/>
    <lineage>
        <taxon>Eukaryota</taxon>
        <taxon>Viridiplantae</taxon>
        <taxon>Chlorophyta</taxon>
        <taxon>core chlorophytes</taxon>
        <taxon>Chlorophyceae</taxon>
        <taxon>CS clade</taxon>
        <taxon>Chlamydomonadales</taxon>
        <taxon>Volvocaceae</taxon>
        <taxon>Gonium</taxon>
    </lineage>
</organism>
<dbReference type="Proteomes" id="UP000075714">
    <property type="component" value="Unassembled WGS sequence"/>
</dbReference>
<sequence length="174" mass="17742">MPTAALAKRVSFESVWVVHNASDESRIKGPGGVFGPGGAQTDVGLPAINFLSNGASGPGSWKGEVADLRSALAAIGAGTACVAAISAELAFMPHYNMQRVLEHSYLRGRDVVGSSFLNGVDLAVLGDEGHAALTPAEDGPLPRIQGLELGSVGGPGMQVRGRLAAGRWWLGVGG</sequence>
<dbReference type="AlphaFoldDB" id="A0A150GFB0"/>
<dbReference type="OrthoDB" id="527584at2759"/>
<protein>
    <submittedName>
        <fullName evidence="1">Uncharacterized protein</fullName>
    </submittedName>
</protein>
<reference evidence="2" key="1">
    <citation type="journal article" date="2016" name="Nat. Commun.">
        <title>The Gonium pectorale genome demonstrates co-option of cell cycle regulation during the evolution of multicellularity.</title>
        <authorList>
            <person name="Hanschen E.R."/>
            <person name="Marriage T.N."/>
            <person name="Ferris P.J."/>
            <person name="Hamaji T."/>
            <person name="Toyoda A."/>
            <person name="Fujiyama A."/>
            <person name="Neme R."/>
            <person name="Noguchi H."/>
            <person name="Minakuchi Y."/>
            <person name="Suzuki M."/>
            <person name="Kawai-Toyooka H."/>
            <person name="Smith D.R."/>
            <person name="Sparks H."/>
            <person name="Anderson J."/>
            <person name="Bakaric R."/>
            <person name="Luria V."/>
            <person name="Karger A."/>
            <person name="Kirschner M.W."/>
            <person name="Durand P.M."/>
            <person name="Michod R.E."/>
            <person name="Nozaki H."/>
            <person name="Olson B.J."/>
        </authorList>
    </citation>
    <scope>NUCLEOTIDE SEQUENCE [LARGE SCALE GENOMIC DNA]</scope>
    <source>
        <strain evidence="2">NIES-2863</strain>
    </source>
</reference>
<dbReference type="EMBL" id="LSYV01000028">
    <property type="protein sequence ID" value="KXZ48508.1"/>
    <property type="molecule type" value="Genomic_DNA"/>
</dbReference>
<name>A0A150GFB0_GONPE</name>
<comment type="caution">
    <text evidence="1">The sequence shown here is derived from an EMBL/GenBank/DDBJ whole genome shotgun (WGS) entry which is preliminary data.</text>
</comment>
<evidence type="ECO:0000313" key="1">
    <source>
        <dbReference type="EMBL" id="KXZ48508.1"/>
    </source>
</evidence>
<gene>
    <name evidence="1" type="ORF">GPECTOR_27g678</name>
</gene>
<accession>A0A150GFB0</accession>
<keyword evidence="2" id="KW-1185">Reference proteome</keyword>
<dbReference type="STRING" id="33097.A0A150GFB0"/>